<comment type="caution">
    <text evidence="2">The sequence shown here is derived from an EMBL/GenBank/DDBJ whole genome shotgun (WGS) entry which is preliminary data.</text>
</comment>
<reference evidence="2 3" key="1">
    <citation type="journal article" date="2023" name="Elife">
        <title>Identification of key yeast species and microbe-microbe interactions impacting larval growth of Drosophila in the wild.</title>
        <authorList>
            <person name="Mure A."/>
            <person name="Sugiura Y."/>
            <person name="Maeda R."/>
            <person name="Honda K."/>
            <person name="Sakurai N."/>
            <person name="Takahashi Y."/>
            <person name="Watada M."/>
            <person name="Katoh T."/>
            <person name="Gotoh A."/>
            <person name="Gotoh Y."/>
            <person name="Taniguchi I."/>
            <person name="Nakamura K."/>
            <person name="Hayashi T."/>
            <person name="Katayama T."/>
            <person name="Uemura T."/>
            <person name="Hattori Y."/>
        </authorList>
    </citation>
    <scope>NUCLEOTIDE SEQUENCE [LARGE SCALE GENOMIC DNA]</scope>
    <source>
        <strain evidence="2 3">PK-24</strain>
    </source>
</reference>
<name>A0AAV5RAD0_PICKL</name>
<dbReference type="EMBL" id="BTGB01000009">
    <property type="protein sequence ID" value="GMM47584.1"/>
    <property type="molecule type" value="Genomic_DNA"/>
</dbReference>
<feature type="region of interest" description="Disordered" evidence="1">
    <location>
        <begin position="38"/>
        <end position="60"/>
    </location>
</feature>
<protein>
    <submittedName>
        <fullName evidence="2">Uncharacterized protein</fullName>
    </submittedName>
</protein>
<accession>A0AAV5RAD0</accession>
<organism evidence="2 3">
    <name type="scientific">Pichia kluyveri</name>
    <name type="common">Yeast</name>
    <dbReference type="NCBI Taxonomy" id="36015"/>
    <lineage>
        <taxon>Eukaryota</taxon>
        <taxon>Fungi</taxon>
        <taxon>Dikarya</taxon>
        <taxon>Ascomycota</taxon>
        <taxon>Saccharomycotina</taxon>
        <taxon>Pichiomycetes</taxon>
        <taxon>Pichiales</taxon>
        <taxon>Pichiaceae</taxon>
        <taxon>Pichia</taxon>
    </lineage>
</organism>
<keyword evidence="3" id="KW-1185">Reference proteome</keyword>
<dbReference type="Proteomes" id="UP001378960">
    <property type="component" value="Unassembled WGS sequence"/>
</dbReference>
<evidence type="ECO:0000313" key="3">
    <source>
        <dbReference type="Proteomes" id="UP001378960"/>
    </source>
</evidence>
<evidence type="ECO:0000256" key="1">
    <source>
        <dbReference type="SAM" id="MobiDB-lite"/>
    </source>
</evidence>
<feature type="compositionally biased region" description="Low complexity" evidence="1">
    <location>
        <begin position="38"/>
        <end position="53"/>
    </location>
</feature>
<proteinExistence type="predicted"/>
<dbReference type="AlphaFoldDB" id="A0AAV5RAD0"/>
<gene>
    <name evidence="2" type="ORF">DAPK24_041820</name>
</gene>
<sequence>MSSSSHSPSVVSIASVPSVSSISLLSLSQPNQVTRLQLPHQQHQLQHQHQPILPDSPTLAPISLAGSPSNFLLSRGSPPNSLPRHSSISSCSNITNANRFSHLQLKNAINRYTDNSNNNNNNNLYNNTNSLRILTRNDSLSESIGGRSPILMPVSTDLPPMTPLVLSLSHPSRSNSTVIIDDDEDDINNTNANLDINNVNDNDNDNDTLADLIFGQSIDD</sequence>
<evidence type="ECO:0000313" key="2">
    <source>
        <dbReference type="EMBL" id="GMM47584.1"/>
    </source>
</evidence>